<dbReference type="PANTHER" id="PTHR21015">
    <property type="entry name" value="UDP-N-ACETYLGLUCOSAMINE--N-ACETYLMURAMYL-(PENTAPEPTIDE) PYROPHOSPHORYL-UNDECAPRENOL N-ACETYLGLUCOSAMINE TRANSFERASE 1"/>
    <property type="match status" value="1"/>
</dbReference>
<keyword evidence="2" id="KW-1185">Reference proteome</keyword>
<sequence length="370" mass="41883">MRILYGVVGEGMGHATRSRVLLEELTREHEVQIVVSGRAKDYLAKRFDKVHGIWGLTLAYEGNSVKKLQTLLQNVSGAIKGWPHNIRQYFELVEKFQPDVVVSDFESFSYLFGRNHRLPVISVDNMQIINRCQHDSALLAGWEEDFEGTRAIVKSKLPGCFHYLVTSFFHPPVRKERTTVLPSILRPEILAARSEPGEHLLVYQTSTSNTALPDILKQSGLPCHIYGLRRDLTEDVRDGNLLYRPFSEAGFIDDLRTARAVVAGGGYTLMSEAVYLHKPMLALPVQGQFEQVLNALYLEKLGYGMYAPTLTVERLRDFLDRVPQCQKALEGYTQEGNEKMMSALREQLARAAEYKGRWWEDVEPGGPVNG</sequence>
<accession>A0A1L9B5V6</accession>
<dbReference type="NCBIfam" id="TIGR00661">
    <property type="entry name" value="MJ1255"/>
    <property type="match status" value="1"/>
</dbReference>
<dbReference type="Gene3D" id="3.40.50.2000">
    <property type="entry name" value="Glycogen Phosphorylase B"/>
    <property type="match status" value="1"/>
</dbReference>
<dbReference type="OrthoDB" id="9793805at2"/>
<reference evidence="2" key="1">
    <citation type="submission" date="2016-11" db="EMBL/GenBank/DDBJ databases">
        <authorList>
            <person name="Shukria A."/>
            <person name="Stevens D.C."/>
        </authorList>
    </citation>
    <scope>NUCLEOTIDE SEQUENCE [LARGE SCALE GENOMIC DNA]</scope>
    <source>
        <strain evidence="2">Cbfe23</strain>
    </source>
</reference>
<dbReference type="RefSeq" id="WP_071901106.1">
    <property type="nucleotide sequence ID" value="NZ_MPIN01000007.1"/>
</dbReference>
<gene>
    <name evidence="1" type="ORF">BON30_25940</name>
</gene>
<dbReference type="Pfam" id="PF13528">
    <property type="entry name" value="Glyco_trans_1_3"/>
    <property type="match status" value="1"/>
</dbReference>
<dbReference type="SUPFAM" id="SSF53756">
    <property type="entry name" value="UDP-Glycosyltransferase/glycogen phosphorylase"/>
    <property type="match status" value="1"/>
</dbReference>
<dbReference type="STRING" id="83449.BON30_25940"/>
<dbReference type="PANTHER" id="PTHR21015:SF22">
    <property type="entry name" value="GLYCOSYLTRANSFERASE"/>
    <property type="match status" value="1"/>
</dbReference>
<dbReference type="InterPro" id="IPR005262">
    <property type="entry name" value="MJ1255-like"/>
</dbReference>
<dbReference type="AlphaFoldDB" id="A0A1L9B5V6"/>
<evidence type="ECO:0000313" key="2">
    <source>
        <dbReference type="Proteomes" id="UP000182229"/>
    </source>
</evidence>
<name>A0A1L9B5V6_9BACT</name>
<dbReference type="GO" id="GO:0016757">
    <property type="term" value="F:glycosyltransferase activity"/>
    <property type="evidence" value="ECO:0007669"/>
    <property type="project" value="TreeGrafter"/>
</dbReference>
<evidence type="ECO:0000313" key="1">
    <source>
        <dbReference type="EMBL" id="OJH37638.1"/>
    </source>
</evidence>
<dbReference type="Proteomes" id="UP000182229">
    <property type="component" value="Unassembled WGS sequence"/>
</dbReference>
<dbReference type="EMBL" id="MPIN01000007">
    <property type="protein sequence ID" value="OJH37638.1"/>
    <property type="molecule type" value="Genomic_DNA"/>
</dbReference>
<protein>
    <submittedName>
        <fullName evidence="1">Teichoic acid biosynthesis protein</fullName>
    </submittedName>
</protein>
<reference evidence="1 2" key="2">
    <citation type="submission" date="2016-12" db="EMBL/GenBank/DDBJ databases">
        <title>Draft Genome Sequence of Cystobacter ferrugineus Strain Cbfe23.</title>
        <authorList>
            <person name="Akbar S."/>
            <person name="Dowd S.E."/>
            <person name="Stevens D.C."/>
        </authorList>
    </citation>
    <scope>NUCLEOTIDE SEQUENCE [LARGE SCALE GENOMIC DNA]</scope>
    <source>
        <strain evidence="1 2">Cbfe23</strain>
    </source>
</reference>
<comment type="caution">
    <text evidence="1">The sequence shown here is derived from an EMBL/GenBank/DDBJ whole genome shotgun (WGS) entry which is preliminary data.</text>
</comment>
<organism evidence="1 2">
    <name type="scientific">Cystobacter ferrugineus</name>
    <dbReference type="NCBI Taxonomy" id="83449"/>
    <lineage>
        <taxon>Bacteria</taxon>
        <taxon>Pseudomonadati</taxon>
        <taxon>Myxococcota</taxon>
        <taxon>Myxococcia</taxon>
        <taxon>Myxococcales</taxon>
        <taxon>Cystobacterineae</taxon>
        <taxon>Archangiaceae</taxon>
        <taxon>Cystobacter</taxon>
    </lineage>
</organism>
<proteinExistence type="predicted"/>